<dbReference type="Proteomes" id="UP000253664">
    <property type="component" value="Unassembled WGS sequence"/>
</dbReference>
<dbReference type="AlphaFoldDB" id="A0A367L276"/>
<dbReference type="PANTHER" id="PTHR10223">
    <property type="entry name" value="26S PROTEASOME NON-ATPASE REGULATORY SUBUNIT 4"/>
    <property type="match status" value="1"/>
</dbReference>
<feature type="domain" description="F-box" evidence="2">
    <location>
        <begin position="73"/>
        <end position="119"/>
    </location>
</feature>
<dbReference type="OrthoDB" id="2095648at2759"/>
<feature type="region of interest" description="Disordered" evidence="1">
    <location>
        <begin position="858"/>
        <end position="900"/>
    </location>
</feature>
<gene>
    <name evidence="3" type="ORF">L249_8947</name>
</gene>
<dbReference type="SMART" id="SM00256">
    <property type="entry name" value="FBOX"/>
    <property type="match status" value="1"/>
</dbReference>
<evidence type="ECO:0000313" key="4">
    <source>
        <dbReference type="Proteomes" id="UP000253664"/>
    </source>
</evidence>
<dbReference type="Gene3D" id="1.20.1280.50">
    <property type="match status" value="1"/>
</dbReference>
<dbReference type="InterPro" id="IPR027040">
    <property type="entry name" value="PSMD4"/>
</dbReference>
<name>A0A367L276_9HYPO</name>
<feature type="compositionally biased region" description="Low complexity" evidence="1">
    <location>
        <begin position="981"/>
        <end position="994"/>
    </location>
</feature>
<dbReference type="GO" id="GO:0005829">
    <property type="term" value="C:cytosol"/>
    <property type="evidence" value="ECO:0007669"/>
    <property type="project" value="TreeGrafter"/>
</dbReference>
<dbReference type="GO" id="GO:0008540">
    <property type="term" value="C:proteasome regulatory particle, base subcomplex"/>
    <property type="evidence" value="ECO:0007669"/>
    <property type="project" value="TreeGrafter"/>
</dbReference>
<proteinExistence type="predicted"/>
<dbReference type="GO" id="GO:0031593">
    <property type="term" value="F:polyubiquitin modification-dependent protein binding"/>
    <property type="evidence" value="ECO:0007669"/>
    <property type="project" value="TreeGrafter"/>
</dbReference>
<dbReference type="Pfam" id="PF12937">
    <property type="entry name" value="F-box-like"/>
    <property type="match status" value="1"/>
</dbReference>
<dbReference type="EMBL" id="LKCN02000019">
    <property type="protein sequence ID" value="RCI08322.1"/>
    <property type="molecule type" value="Genomic_DNA"/>
</dbReference>
<accession>A0A367L276</accession>
<dbReference type="GO" id="GO:0043161">
    <property type="term" value="P:proteasome-mediated ubiquitin-dependent protein catabolic process"/>
    <property type="evidence" value="ECO:0007669"/>
    <property type="project" value="TreeGrafter"/>
</dbReference>
<evidence type="ECO:0000313" key="3">
    <source>
        <dbReference type="EMBL" id="RCI08322.1"/>
    </source>
</evidence>
<feature type="compositionally biased region" description="Low complexity" evidence="1">
    <location>
        <begin position="866"/>
        <end position="880"/>
    </location>
</feature>
<dbReference type="SUPFAM" id="SSF81383">
    <property type="entry name" value="F-box domain"/>
    <property type="match status" value="1"/>
</dbReference>
<feature type="region of interest" description="Disordered" evidence="1">
    <location>
        <begin position="1"/>
        <end position="23"/>
    </location>
</feature>
<evidence type="ECO:0000256" key="1">
    <source>
        <dbReference type="SAM" id="MobiDB-lite"/>
    </source>
</evidence>
<dbReference type="InterPro" id="IPR015943">
    <property type="entry name" value="WD40/YVTN_repeat-like_dom_sf"/>
</dbReference>
<dbReference type="PROSITE" id="PS50181">
    <property type="entry name" value="FBOX"/>
    <property type="match status" value="1"/>
</dbReference>
<protein>
    <recommendedName>
        <fullName evidence="2">F-box domain-containing protein</fullName>
    </recommendedName>
</protein>
<dbReference type="InterPro" id="IPR036322">
    <property type="entry name" value="WD40_repeat_dom_sf"/>
</dbReference>
<organism evidence="3 4">
    <name type="scientific">Ophiocordyceps polyrhachis-furcata BCC 54312</name>
    <dbReference type="NCBI Taxonomy" id="1330021"/>
    <lineage>
        <taxon>Eukaryota</taxon>
        <taxon>Fungi</taxon>
        <taxon>Dikarya</taxon>
        <taxon>Ascomycota</taxon>
        <taxon>Pezizomycotina</taxon>
        <taxon>Sordariomycetes</taxon>
        <taxon>Hypocreomycetidae</taxon>
        <taxon>Hypocreales</taxon>
        <taxon>Ophiocordycipitaceae</taxon>
        <taxon>Ophiocordyceps</taxon>
    </lineage>
</organism>
<dbReference type="PANTHER" id="PTHR10223:SF2">
    <property type="entry name" value="F-BOX AND WD DOMAIN PROTEIN (AFU_ORTHOLOGUE AFUA_6G11400)"/>
    <property type="match status" value="1"/>
</dbReference>
<feature type="region of interest" description="Disordered" evidence="1">
    <location>
        <begin position="934"/>
        <end position="994"/>
    </location>
</feature>
<dbReference type="InterPro" id="IPR001810">
    <property type="entry name" value="F-box_dom"/>
</dbReference>
<reference evidence="3 4" key="1">
    <citation type="journal article" date="2015" name="BMC Genomics">
        <title>Insights from the genome of Ophiocordyceps polyrhachis-furcata to pathogenicity and host specificity in insect fungi.</title>
        <authorList>
            <person name="Wichadakul D."/>
            <person name="Kobmoo N."/>
            <person name="Ingsriswang S."/>
            <person name="Tangphatsornruang S."/>
            <person name="Chantasingh D."/>
            <person name="Luangsa-ard J.J."/>
            <person name="Eurwilaichitr L."/>
        </authorList>
    </citation>
    <scope>NUCLEOTIDE SEQUENCE [LARGE SCALE GENOMIC DNA]</scope>
    <source>
        <strain evidence="3 4">BCC 54312</strain>
    </source>
</reference>
<keyword evidence="4" id="KW-1185">Reference proteome</keyword>
<feature type="compositionally biased region" description="Polar residues" evidence="1">
    <location>
        <begin position="1"/>
        <end position="18"/>
    </location>
</feature>
<comment type="caution">
    <text evidence="3">The sequence shown here is derived from an EMBL/GenBank/DDBJ whole genome shotgun (WGS) entry which is preliminary data.</text>
</comment>
<dbReference type="GO" id="GO:0005634">
    <property type="term" value="C:nucleus"/>
    <property type="evidence" value="ECO:0007669"/>
    <property type="project" value="TreeGrafter"/>
</dbReference>
<dbReference type="Gene3D" id="2.130.10.10">
    <property type="entry name" value="YVTN repeat-like/Quinoprotein amine dehydrogenase"/>
    <property type="match status" value="1"/>
</dbReference>
<evidence type="ECO:0000259" key="2">
    <source>
        <dbReference type="PROSITE" id="PS50181"/>
    </source>
</evidence>
<dbReference type="STRING" id="1330021.A0A367L276"/>
<sequence length="994" mass="108070">MQQVPTESSEQHHQSINALDNDPNRHHGPCLCPRLYVSPCPVSVDHVGDQLGRLQTNPDCGHAPTPSTGVVRRESLDKLPNEILTQILSHLQPDSHAAVALVSKRFYSLVTSPHAWRMAFFRFYAGHTLIDAGPQERIDPALGLVQPRTRYFGRLTALASWRSEYLVRTRLIRCLMRGKPASRSGFIGSSGRAAGKNSAVLTYDTKLYWPVTSIHAILSNRQKPPRVIHGAARAGVATISDPTTGKVEKWGLEDTFAAAQPHPTALLYGLGDGPATVPNVMDVSQPYGILVGEGFPGGRAHFRGAGDMSGRYLDAGISDVALPGVPSIPQASEAICSVWIAKSSITPATTQSRCGIFTGSTLGIVTAYSLGRWDAAGSRRSDGDMTARWVVSPGVPIIALKVDDDYSQARKSASRMWAVALNALGEVYYLTETPVCTESPFAAEDAAERAWLTGRSVQWRLIQATQRVQRPDEPVCGVARQTFGIATVDRERRPVEMVRYGPAYFRRLYEGWDMQRRLEVDFAADDGNGAGEGVFVIDCGLAADRSARVSRWSRSTMICEVGPEPESSVPCASAEADVDGNRSARVHEWRYSLLELGGHGQAFISASSMDCSTFSLLTLTEDPLHAPRETSTQDGTTASSIPGRRARFIAVGTGSGAIVVWNARQRHADGMQPVRIIQTQSPEIRSLAVSALYLVHGGSDGLVQAWDHLASTTDAIRTIHVRSSGRRHRHAMGPDLTWSESNHAAAGAVYLDPDPTVLRGVVSLGALVRFWSFSASGQPASRKFRHRHSDMHGRLASRRSGGAVSVYIAAEEAEVRREKEQRAREQARLHRRFGALGDLTEEEALRYAQMVSQETFLQDERRRASDSAADASFDTASSLDETAVDTVTPPPAWTATESHLEQQMQQALRLSLLEADSPGGFEYAIRYKAKGNRKGKRRTWASPTARGGPSQAAPSWEEEGEEEEEEALARALGLSLQDQASSSSSSSPSPSSTP</sequence>
<dbReference type="InterPro" id="IPR036047">
    <property type="entry name" value="F-box-like_dom_sf"/>
</dbReference>
<dbReference type="SUPFAM" id="SSF50978">
    <property type="entry name" value="WD40 repeat-like"/>
    <property type="match status" value="1"/>
</dbReference>
<feature type="compositionally biased region" description="Acidic residues" evidence="1">
    <location>
        <begin position="956"/>
        <end position="966"/>
    </location>
</feature>